<dbReference type="GO" id="GO:0000103">
    <property type="term" value="P:sulfate assimilation"/>
    <property type="evidence" value="ECO:0007669"/>
    <property type="project" value="InterPro"/>
</dbReference>
<keyword evidence="8" id="KW-1185">Reference proteome</keyword>
<accession>A0A811NL26</accession>
<dbReference type="InterPro" id="IPR027417">
    <property type="entry name" value="P-loop_NTPase"/>
</dbReference>
<evidence type="ECO:0000256" key="4">
    <source>
        <dbReference type="ARBA" id="ARBA00022840"/>
    </source>
</evidence>
<dbReference type="Proteomes" id="UP000604825">
    <property type="component" value="Unassembled WGS sequence"/>
</dbReference>
<dbReference type="AlphaFoldDB" id="A0A811NL26"/>
<dbReference type="PANTHER" id="PTHR11055">
    <property type="entry name" value="BIFUNCTIONAL 3'-PHOSPHOADENOSINE 5'-PHOSPHOSULFATE SYNTHASE"/>
    <property type="match status" value="1"/>
</dbReference>
<dbReference type="Pfam" id="PF01583">
    <property type="entry name" value="APS_kinase"/>
    <property type="match status" value="1"/>
</dbReference>
<feature type="region of interest" description="Disordered" evidence="5">
    <location>
        <begin position="231"/>
        <end position="253"/>
    </location>
</feature>
<evidence type="ECO:0000256" key="5">
    <source>
        <dbReference type="SAM" id="MobiDB-lite"/>
    </source>
</evidence>
<feature type="domain" description="APS kinase" evidence="6">
    <location>
        <begin position="30"/>
        <end position="94"/>
    </location>
</feature>
<name>A0A811NL26_9POAL</name>
<dbReference type="EMBL" id="CAJGYO010000004">
    <property type="protein sequence ID" value="CAD6223414.1"/>
    <property type="molecule type" value="Genomic_DNA"/>
</dbReference>
<dbReference type="GO" id="GO:0005524">
    <property type="term" value="F:ATP binding"/>
    <property type="evidence" value="ECO:0007669"/>
    <property type="project" value="UniProtKB-KW"/>
</dbReference>
<organism evidence="7 8">
    <name type="scientific">Miscanthus lutarioriparius</name>
    <dbReference type="NCBI Taxonomy" id="422564"/>
    <lineage>
        <taxon>Eukaryota</taxon>
        <taxon>Viridiplantae</taxon>
        <taxon>Streptophyta</taxon>
        <taxon>Embryophyta</taxon>
        <taxon>Tracheophyta</taxon>
        <taxon>Spermatophyta</taxon>
        <taxon>Magnoliopsida</taxon>
        <taxon>Liliopsida</taxon>
        <taxon>Poales</taxon>
        <taxon>Poaceae</taxon>
        <taxon>PACMAD clade</taxon>
        <taxon>Panicoideae</taxon>
        <taxon>Andropogonodae</taxon>
        <taxon>Andropogoneae</taxon>
        <taxon>Saccharinae</taxon>
        <taxon>Miscanthus</taxon>
    </lineage>
</organism>
<dbReference type="OrthoDB" id="506431at2759"/>
<proteinExistence type="predicted"/>
<keyword evidence="3" id="KW-0547">Nucleotide-binding</keyword>
<dbReference type="SUPFAM" id="SSF52540">
    <property type="entry name" value="P-loop containing nucleoside triphosphate hydrolases"/>
    <property type="match status" value="1"/>
</dbReference>
<evidence type="ECO:0000259" key="6">
    <source>
        <dbReference type="Pfam" id="PF01583"/>
    </source>
</evidence>
<dbReference type="Gene3D" id="3.40.50.300">
    <property type="entry name" value="P-loop containing nucleotide triphosphate hydrolases"/>
    <property type="match status" value="1"/>
</dbReference>
<evidence type="ECO:0000256" key="1">
    <source>
        <dbReference type="ARBA" id="ARBA00004678"/>
    </source>
</evidence>
<gene>
    <name evidence="7" type="ORF">NCGR_LOCUS15824</name>
</gene>
<dbReference type="CDD" id="cd02027">
    <property type="entry name" value="APSK"/>
    <property type="match status" value="1"/>
</dbReference>
<keyword evidence="2" id="KW-0808">Transferase</keyword>
<evidence type="ECO:0000313" key="8">
    <source>
        <dbReference type="Proteomes" id="UP000604825"/>
    </source>
</evidence>
<comment type="caution">
    <text evidence="7">The sequence shown here is derived from an EMBL/GenBank/DDBJ whole genome shotgun (WGS) entry which is preliminary data.</text>
</comment>
<evidence type="ECO:0000313" key="7">
    <source>
        <dbReference type="EMBL" id="CAD6223414.1"/>
    </source>
</evidence>
<dbReference type="InterPro" id="IPR059117">
    <property type="entry name" value="APS_kinase_dom"/>
</dbReference>
<protein>
    <recommendedName>
        <fullName evidence="6">APS kinase domain-containing protein</fullName>
    </recommendedName>
</protein>
<feature type="compositionally biased region" description="Basic and acidic residues" evidence="5">
    <location>
        <begin position="238"/>
        <end position="253"/>
    </location>
</feature>
<comment type="pathway">
    <text evidence="1">Sulfur metabolism.</text>
</comment>
<dbReference type="PANTHER" id="PTHR11055:SF1">
    <property type="entry name" value="PAPS SYNTHETASE, ISOFORM D"/>
    <property type="match status" value="1"/>
</dbReference>
<evidence type="ECO:0000256" key="2">
    <source>
        <dbReference type="ARBA" id="ARBA00022679"/>
    </source>
</evidence>
<dbReference type="GO" id="GO:0004020">
    <property type="term" value="F:adenylylsulfate kinase activity"/>
    <property type="evidence" value="ECO:0007669"/>
    <property type="project" value="UniProtKB-EC"/>
</dbReference>
<reference evidence="7" key="1">
    <citation type="submission" date="2020-10" db="EMBL/GenBank/DDBJ databases">
        <authorList>
            <person name="Han B."/>
            <person name="Lu T."/>
            <person name="Zhao Q."/>
            <person name="Huang X."/>
            <person name="Zhao Y."/>
        </authorList>
    </citation>
    <scope>NUCLEOTIDE SEQUENCE</scope>
</reference>
<evidence type="ECO:0000256" key="3">
    <source>
        <dbReference type="ARBA" id="ARBA00022741"/>
    </source>
</evidence>
<sequence length="253" mass="28145">MSSTVPKSSNIFWHDCPVGKTDRQKLLKQKGCVVWITGLSGSGKSTLACTLGRELHTRGKLAYVLDGDNLRHGLNKDLGFKAEDRAENIRRVGFTGIDDPYEAPLNCEIEIKEVDGVCPSPSDMAGQVVYQDVNRHVSPQILDKRDANLLTRLPSLRLLDLVLLASVNNKRGDKGRTCFTGVMRSVLRVREQVGPGTLELAKYHSKRAATCGFYHGLLFYRSMHLGTTGSVTARRQHEKNDPRDTPSRDEAER</sequence>
<keyword evidence="4" id="KW-0067">ATP-binding</keyword>